<accession>A0ABP4FNM1</accession>
<sequence length="122" mass="13129">MSRPYVRLGLLPLGGRSTPFPATADHSPSERAGTRPHGRPRRILRGRMSERSERVTEGRAPAQRRTEGTPGPSGTADGRRRARATAHGPRHRPAAIRRAGGTSRTRPGPLRASLVPAPGVRP</sequence>
<reference evidence="3" key="1">
    <citation type="journal article" date="2019" name="Int. J. Syst. Evol. Microbiol.">
        <title>The Global Catalogue of Microorganisms (GCM) 10K type strain sequencing project: providing services to taxonomists for standard genome sequencing and annotation.</title>
        <authorList>
            <consortium name="The Broad Institute Genomics Platform"/>
            <consortium name="The Broad Institute Genome Sequencing Center for Infectious Disease"/>
            <person name="Wu L."/>
            <person name="Ma J."/>
        </authorList>
    </citation>
    <scope>NUCLEOTIDE SEQUENCE [LARGE SCALE GENOMIC DNA]</scope>
    <source>
        <strain evidence="3">JCM 12696</strain>
    </source>
</reference>
<dbReference type="EMBL" id="BAAAKV010000048">
    <property type="protein sequence ID" value="GAA1185077.1"/>
    <property type="molecule type" value="Genomic_DNA"/>
</dbReference>
<feature type="compositionally biased region" description="Basic residues" evidence="1">
    <location>
        <begin position="80"/>
        <end position="95"/>
    </location>
</feature>
<keyword evidence="3" id="KW-1185">Reference proteome</keyword>
<evidence type="ECO:0000313" key="2">
    <source>
        <dbReference type="EMBL" id="GAA1185077.1"/>
    </source>
</evidence>
<name>A0ABP4FNM1_9ACTN</name>
<feature type="compositionally biased region" description="Basic residues" evidence="1">
    <location>
        <begin position="34"/>
        <end position="45"/>
    </location>
</feature>
<feature type="region of interest" description="Disordered" evidence="1">
    <location>
        <begin position="1"/>
        <end position="122"/>
    </location>
</feature>
<organism evidence="2 3">
    <name type="scientific">Streptomyces hebeiensis</name>
    <dbReference type="NCBI Taxonomy" id="229486"/>
    <lineage>
        <taxon>Bacteria</taxon>
        <taxon>Bacillati</taxon>
        <taxon>Actinomycetota</taxon>
        <taxon>Actinomycetes</taxon>
        <taxon>Kitasatosporales</taxon>
        <taxon>Streptomycetaceae</taxon>
        <taxon>Streptomyces</taxon>
    </lineage>
</organism>
<dbReference type="Proteomes" id="UP001501371">
    <property type="component" value="Unassembled WGS sequence"/>
</dbReference>
<feature type="compositionally biased region" description="Basic and acidic residues" evidence="1">
    <location>
        <begin position="47"/>
        <end position="57"/>
    </location>
</feature>
<gene>
    <name evidence="2" type="ORF">GCM10009654_48370</name>
</gene>
<proteinExistence type="predicted"/>
<evidence type="ECO:0000256" key="1">
    <source>
        <dbReference type="SAM" id="MobiDB-lite"/>
    </source>
</evidence>
<evidence type="ECO:0000313" key="3">
    <source>
        <dbReference type="Proteomes" id="UP001501371"/>
    </source>
</evidence>
<protein>
    <submittedName>
        <fullName evidence="2">Uncharacterized protein</fullName>
    </submittedName>
</protein>
<comment type="caution">
    <text evidence="2">The sequence shown here is derived from an EMBL/GenBank/DDBJ whole genome shotgun (WGS) entry which is preliminary data.</text>
</comment>